<name>A0A2W3ZJJ3_9ENTE</name>
<organism evidence="1 2">
    <name type="scientific">Enterococcus plantarum</name>
    <dbReference type="NCBI Taxonomy" id="1077675"/>
    <lineage>
        <taxon>Bacteria</taxon>
        <taxon>Bacillati</taxon>
        <taxon>Bacillota</taxon>
        <taxon>Bacilli</taxon>
        <taxon>Lactobacillales</taxon>
        <taxon>Enterococcaceae</taxon>
        <taxon>Enterococcus</taxon>
    </lineage>
</organism>
<reference evidence="1 2" key="1">
    <citation type="submission" date="2017-11" db="EMBL/GenBank/DDBJ databases">
        <title>Draft genome sequence of Enterococcus plantarum TRW2 strain isolated from lettuce.</title>
        <authorList>
            <person name="Kim E.B."/>
            <person name="Marco M.L."/>
            <person name="Williams T.R."/>
            <person name="You I.H."/>
        </authorList>
    </citation>
    <scope>NUCLEOTIDE SEQUENCE [LARGE SCALE GENOMIC DNA]</scope>
    <source>
        <strain evidence="1 2">TRW2</strain>
    </source>
</reference>
<dbReference type="EMBL" id="PIEU01000003">
    <property type="protein sequence ID" value="PZL77490.1"/>
    <property type="molecule type" value="Genomic_DNA"/>
</dbReference>
<keyword evidence="2" id="KW-1185">Reference proteome</keyword>
<dbReference type="Proteomes" id="UP000249828">
    <property type="component" value="Unassembled WGS sequence"/>
</dbReference>
<protein>
    <submittedName>
        <fullName evidence="1">Uncharacterized protein</fullName>
    </submittedName>
</protein>
<proteinExistence type="predicted"/>
<accession>A0A2W3ZJJ3</accession>
<comment type="caution">
    <text evidence="1">The sequence shown here is derived from an EMBL/GenBank/DDBJ whole genome shotgun (WGS) entry which is preliminary data.</text>
</comment>
<evidence type="ECO:0000313" key="2">
    <source>
        <dbReference type="Proteomes" id="UP000249828"/>
    </source>
</evidence>
<evidence type="ECO:0000313" key="1">
    <source>
        <dbReference type="EMBL" id="PZL77490.1"/>
    </source>
</evidence>
<gene>
    <name evidence="1" type="ORF">CI088_01435</name>
</gene>
<sequence length="63" mass="7713">MERNFTLRFLTWIYKPYKINVSKFNYENLLIFKRLSLGTMERNFTVGAKTRTIKRAIYLFLDK</sequence>
<dbReference type="AlphaFoldDB" id="A0A2W3ZJJ3"/>